<comment type="subcellular location">
    <subcellularLocation>
        <location evidence="1">Membrane</location>
        <topology evidence="1">Single-pass type I membrane protein</topology>
    </subcellularLocation>
</comment>
<dbReference type="CDD" id="cd06373">
    <property type="entry name" value="PBP1_NPR-like"/>
    <property type="match status" value="1"/>
</dbReference>
<dbReference type="InterPro" id="IPR001828">
    <property type="entry name" value="ANF_lig-bd_rcpt"/>
</dbReference>
<evidence type="ECO:0000256" key="1">
    <source>
        <dbReference type="ARBA" id="ARBA00004479"/>
    </source>
</evidence>
<dbReference type="GO" id="GO:0016020">
    <property type="term" value="C:membrane"/>
    <property type="evidence" value="ECO:0007669"/>
    <property type="project" value="UniProtKB-SubCell"/>
</dbReference>
<sequence length="693" mass="77421">MCYEEKQLKLIKNQIMLKSKRALVLSVISLLGSLVNLAGSEYRTSSNGSSSNAESSHYEYNDSAFVNHSSNVIEQISPKSLKNLRHIKPSSPSFALNAKTAGNQYAIDDDLNSTQATYSSVGPSPMVAALRRHSAIGTHGEPPHVKFAILLPEKPRNRRDVRILSTIRPVIEMATRVVTGPEGVLRNVRIEIDYRDTQCSSTYGALGAFDIFLKRKPDVFFGPICDYVIAPIARYNSVWGIPILTTGGLTDAFSIKPNYPTLTRMMGSYSDTGLAVREIRRHFNWTVQAFIYHDNDENKGKGHSDCSMAISSIFRALNTTDYFSHNFDETETSYKDYLQFLTKTKRKARIVIMCASPATIREIMLAAAELNMVDSGEYVFFNIEIFSSMAATKKPPWFVKNDTDERNQKAKNAYTALLQVVARQPEDEEYRRFSEEVKQLTKANFNYTYAEDEPVSTFVTAFYDAVLLYAYALNDSIALLGEERALQQPINGTHLAHLMWGKSFKGITGNVTIDANGDRLSDYSLLDLNPNTGMFEIVANYFHDGGLHFVEGKTIHWSGGRLTAPPDRPTCGFDGSLCPDKSLPGYAILSLILGVCVICMAIASILGYRHYKLEAEINSMTWKVHANEVLSCNPSHGHRGSMHLMAKRGSQAYDFRLSTPKTLIRYLVTGRSTFSLDSTRVARLQSRRSTSTI</sequence>
<keyword evidence="4 8" id="KW-1133">Transmembrane helix</keyword>
<dbReference type="Pfam" id="PF01094">
    <property type="entry name" value="ANF_receptor"/>
    <property type="match status" value="1"/>
</dbReference>
<dbReference type="InterPro" id="IPR028082">
    <property type="entry name" value="Peripla_BP_I"/>
</dbReference>
<evidence type="ECO:0000256" key="2">
    <source>
        <dbReference type="ARBA" id="ARBA00022692"/>
    </source>
</evidence>
<evidence type="ECO:0000256" key="6">
    <source>
        <dbReference type="ARBA" id="ARBA00023170"/>
    </source>
</evidence>
<dbReference type="SUPFAM" id="SSF53822">
    <property type="entry name" value="Periplasmic binding protein-like I"/>
    <property type="match status" value="1"/>
</dbReference>
<evidence type="ECO:0000256" key="7">
    <source>
        <dbReference type="ARBA" id="ARBA00023180"/>
    </source>
</evidence>
<evidence type="ECO:0000256" key="8">
    <source>
        <dbReference type="SAM" id="Phobius"/>
    </source>
</evidence>
<evidence type="ECO:0000259" key="9">
    <source>
        <dbReference type="Pfam" id="PF01094"/>
    </source>
</evidence>
<dbReference type="PANTHER" id="PTHR44755">
    <property type="entry name" value="NATRIURETIC PEPTIDE RECEPTOR 3-RELATED"/>
    <property type="match status" value="1"/>
</dbReference>
<keyword evidence="6 10" id="KW-0675">Receptor</keyword>
<dbReference type="FunFam" id="3.40.50.2300:FF:000371">
    <property type="entry name" value="Guanylate cyclase"/>
    <property type="match status" value="1"/>
</dbReference>
<dbReference type="PRINTS" id="PR00255">
    <property type="entry name" value="NATPEPTIDER"/>
</dbReference>
<feature type="domain" description="Receptor ligand binding region" evidence="9">
    <location>
        <begin position="169"/>
        <end position="530"/>
    </location>
</feature>
<name>A0A8D8ANL3_CULPI</name>
<dbReference type="GO" id="GO:0007165">
    <property type="term" value="P:signal transduction"/>
    <property type="evidence" value="ECO:0007669"/>
    <property type="project" value="TreeGrafter"/>
</dbReference>
<dbReference type="GO" id="GO:0017046">
    <property type="term" value="F:peptide hormone binding"/>
    <property type="evidence" value="ECO:0007669"/>
    <property type="project" value="TreeGrafter"/>
</dbReference>
<keyword evidence="7" id="KW-0325">Glycoprotein</keyword>
<dbReference type="AlphaFoldDB" id="A0A8D8ANL3"/>
<dbReference type="Gene3D" id="3.40.50.2300">
    <property type="match status" value="3"/>
</dbReference>
<evidence type="ECO:0000313" key="10">
    <source>
        <dbReference type="EMBL" id="CAG6459410.1"/>
    </source>
</evidence>
<dbReference type="InterPro" id="IPR052612">
    <property type="entry name" value="ANP_Clearance_Receptor"/>
</dbReference>
<evidence type="ECO:0000256" key="3">
    <source>
        <dbReference type="ARBA" id="ARBA00022729"/>
    </source>
</evidence>
<keyword evidence="3" id="KW-0732">Signal</keyword>
<evidence type="ECO:0000256" key="5">
    <source>
        <dbReference type="ARBA" id="ARBA00023136"/>
    </source>
</evidence>
<protein>
    <submittedName>
        <fullName evidence="10">Receptor-type guanylate cyclase gcy-28</fullName>
    </submittedName>
</protein>
<accession>A0A8D8ANL3</accession>
<dbReference type="PANTHER" id="PTHR44755:SF11">
    <property type="entry name" value="ATRIAL NATRIURETIC PEPTIDE RECEPTOR 3 ISOFORM X1"/>
    <property type="match status" value="1"/>
</dbReference>
<reference evidence="10" key="1">
    <citation type="submission" date="2021-05" db="EMBL/GenBank/DDBJ databases">
        <authorList>
            <person name="Alioto T."/>
            <person name="Alioto T."/>
            <person name="Gomez Garrido J."/>
        </authorList>
    </citation>
    <scope>NUCLEOTIDE SEQUENCE</scope>
</reference>
<dbReference type="InterPro" id="IPR001170">
    <property type="entry name" value="ANPR/GUC"/>
</dbReference>
<keyword evidence="2 8" id="KW-0812">Transmembrane</keyword>
<proteinExistence type="predicted"/>
<evidence type="ECO:0000256" key="4">
    <source>
        <dbReference type="ARBA" id="ARBA00022989"/>
    </source>
</evidence>
<dbReference type="GO" id="GO:0038023">
    <property type="term" value="F:signaling receptor activity"/>
    <property type="evidence" value="ECO:0007669"/>
    <property type="project" value="TreeGrafter"/>
</dbReference>
<dbReference type="EMBL" id="HBUE01037506">
    <property type="protein sequence ID" value="CAG6459410.1"/>
    <property type="molecule type" value="Transcribed_RNA"/>
</dbReference>
<keyword evidence="5 8" id="KW-0472">Membrane</keyword>
<organism evidence="10">
    <name type="scientific">Culex pipiens</name>
    <name type="common">House mosquito</name>
    <dbReference type="NCBI Taxonomy" id="7175"/>
    <lineage>
        <taxon>Eukaryota</taxon>
        <taxon>Metazoa</taxon>
        <taxon>Ecdysozoa</taxon>
        <taxon>Arthropoda</taxon>
        <taxon>Hexapoda</taxon>
        <taxon>Insecta</taxon>
        <taxon>Pterygota</taxon>
        <taxon>Neoptera</taxon>
        <taxon>Endopterygota</taxon>
        <taxon>Diptera</taxon>
        <taxon>Nematocera</taxon>
        <taxon>Culicoidea</taxon>
        <taxon>Culicidae</taxon>
        <taxon>Culicinae</taxon>
        <taxon>Culicini</taxon>
        <taxon>Culex</taxon>
        <taxon>Culex</taxon>
    </lineage>
</organism>
<feature type="transmembrane region" description="Helical" evidence="8">
    <location>
        <begin position="586"/>
        <end position="608"/>
    </location>
</feature>